<evidence type="ECO:0000313" key="2">
    <source>
        <dbReference type="Proteomes" id="UP001168528"/>
    </source>
</evidence>
<sequence length="59" mass="6895">MARPKVDNPKVSRSIRLTEKAVEKGEEVAREKGFSNLSDFLRSLLMREIDEFEKRKNSQ</sequence>
<accession>A0ABT8R2E9</accession>
<protein>
    <recommendedName>
        <fullName evidence="3">Ribbon-helix-helix protein, CopG family</fullName>
    </recommendedName>
</protein>
<gene>
    <name evidence="1" type="ORF">Q0590_08410</name>
</gene>
<evidence type="ECO:0008006" key="3">
    <source>
        <dbReference type="Google" id="ProtNLM"/>
    </source>
</evidence>
<reference evidence="1" key="1">
    <citation type="submission" date="2023-07" db="EMBL/GenBank/DDBJ databases">
        <title>The genome sequence of Rhodocytophaga aerolata KACC 12507.</title>
        <authorList>
            <person name="Zhang X."/>
        </authorList>
    </citation>
    <scope>NUCLEOTIDE SEQUENCE</scope>
    <source>
        <strain evidence="1">KACC 12507</strain>
    </source>
</reference>
<name>A0ABT8R2E9_9BACT</name>
<organism evidence="1 2">
    <name type="scientific">Rhodocytophaga aerolata</name>
    <dbReference type="NCBI Taxonomy" id="455078"/>
    <lineage>
        <taxon>Bacteria</taxon>
        <taxon>Pseudomonadati</taxon>
        <taxon>Bacteroidota</taxon>
        <taxon>Cytophagia</taxon>
        <taxon>Cytophagales</taxon>
        <taxon>Rhodocytophagaceae</taxon>
        <taxon>Rhodocytophaga</taxon>
    </lineage>
</organism>
<comment type="caution">
    <text evidence="1">The sequence shown here is derived from an EMBL/GenBank/DDBJ whole genome shotgun (WGS) entry which is preliminary data.</text>
</comment>
<proteinExistence type="predicted"/>
<dbReference type="EMBL" id="JAUKPO010000003">
    <property type="protein sequence ID" value="MDO1446271.1"/>
    <property type="molecule type" value="Genomic_DNA"/>
</dbReference>
<dbReference type="Proteomes" id="UP001168528">
    <property type="component" value="Unassembled WGS sequence"/>
</dbReference>
<dbReference type="RefSeq" id="WP_302037067.1">
    <property type="nucleotide sequence ID" value="NZ_JAUKPO010000003.1"/>
</dbReference>
<evidence type="ECO:0000313" key="1">
    <source>
        <dbReference type="EMBL" id="MDO1446271.1"/>
    </source>
</evidence>
<keyword evidence="2" id="KW-1185">Reference proteome</keyword>